<keyword evidence="1" id="KW-0067">ATP-binding</keyword>
<comment type="function">
    <text evidence="1">Catalyzes the cleavage of 5-oxoproline to form L-glutamate coupled to the hydrolysis of ATP to ADP and inorganic phosphate.</text>
</comment>
<keyword evidence="1" id="KW-0547">Nucleotide-binding</keyword>
<comment type="catalytic activity">
    <reaction evidence="1">
        <text>5-oxo-L-proline + ATP + 2 H2O = L-glutamate + ADP + phosphate + H(+)</text>
        <dbReference type="Rhea" id="RHEA:10348"/>
        <dbReference type="ChEBI" id="CHEBI:15377"/>
        <dbReference type="ChEBI" id="CHEBI:15378"/>
        <dbReference type="ChEBI" id="CHEBI:29985"/>
        <dbReference type="ChEBI" id="CHEBI:30616"/>
        <dbReference type="ChEBI" id="CHEBI:43474"/>
        <dbReference type="ChEBI" id="CHEBI:58402"/>
        <dbReference type="ChEBI" id="CHEBI:456216"/>
        <dbReference type="EC" id="3.5.2.9"/>
    </reaction>
</comment>
<dbReference type="NCBIfam" id="NF003814">
    <property type="entry name" value="PRK05406.1-3"/>
    <property type="match status" value="1"/>
</dbReference>
<comment type="caution">
    <text evidence="3">The sequence shown here is derived from an EMBL/GenBank/DDBJ whole genome shotgun (WGS) entry which is preliminary data.</text>
</comment>
<dbReference type="HAMAP" id="MF_00691">
    <property type="entry name" value="PxpA"/>
    <property type="match status" value="1"/>
</dbReference>
<dbReference type="PANTHER" id="PTHR30292:SF0">
    <property type="entry name" value="5-OXOPROLINASE SUBUNIT A"/>
    <property type="match status" value="1"/>
</dbReference>
<dbReference type="EMBL" id="NNRN01000029">
    <property type="protein sequence ID" value="OYR32520.1"/>
    <property type="molecule type" value="Genomic_DNA"/>
</dbReference>
<dbReference type="InterPro" id="IPR011330">
    <property type="entry name" value="Glyco_hydro/deAcase_b/a-brl"/>
</dbReference>
<dbReference type="Pfam" id="PF03746">
    <property type="entry name" value="LamB_YcsF"/>
    <property type="match status" value="1"/>
</dbReference>
<comment type="subunit">
    <text evidence="1">Forms a complex composed of PxpA, PxpB and PxpC.</text>
</comment>
<dbReference type="AlphaFoldDB" id="A0A256H057"/>
<dbReference type="GO" id="GO:0005524">
    <property type="term" value="F:ATP binding"/>
    <property type="evidence" value="ECO:0007669"/>
    <property type="project" value="UniProtKB-UniRule"/>
</dbReference>
<dbReference type="GO" id="GO:0005975">
    <property type="term" value="P:carbohydrate metabolic process"/>
    <property type="evidence" value="ECO:0007669"/>
    <property type="project" value="InterPro"/>
</dbReference>
<keyword evidence="5" id="KW-1185">Reference proteome</keyword>
<dbReference type="GO" id="GO:0017168">
    <property type="term" value="F:5-oxoprolinase (ATP-hydrolyzing) activity"/>
    <property type="evidence" value="ECO:0007669"/>
    <property type="project" value="UniProtKB-UniRule"/>
</dbReference>
<dbReference type="SUPFAM" id="SSF88713">
    <property type="entry name" value="Glycoside hydrolase/deacetylase"/>
    <property type="match status" value="1"/>
</dbReference>
<dbReference type="NCBIfam" id="NF003816">
    <property type="entry name" value="PRK05406.1-5"/>
    <property type="match status" value="1"/>
</dbReference>
<sequence>MKIDLNSDLGEGFGPWTMGDDAAMLDVVTSANIACGGHASDPETMFAALRQAAARGVVIGAHPGYADREGFGRRVIPMERGEIGRMVAAQVGSLQGVAALAAAEVRYVKPHGALGNLAADDRAVAEAIVTAVAALPGKLAILAISGTELELAGRMAGLEVFSEIFADRAYLPNGRLVPRSRAGAVLHDANEAAERLIRFLDTGQMPTIDGEPIALAAQSICVHGDTAGALAMAQTIRARLEKAGVSVGAFLNGEME</sequence>
<dbReference type="Gene3D" id="3.20.20.370">
    <property type="entry name" value="Glycoside hydrolase/deacetylase"/>
    <property type="match status" value="1"/>
</dbReference>
<name>A0A256H057_9HYPH</name>
<accession>A0A256H057</accession>
<reference evidence="2 5" key="2">
    <citation type="submission" date="2019-09" db="EMBL/GenBank/DDBJ databases">
        <title>Taxonomic organization of the family Brucellaceae based on a phylogenomic approach.</title>
        <authorList>
            <person name="Leclercq S."/>
            <person name="Cloeckaert A."/>
            <person name="Zygmunt M.S."/>
        </authorList>
    </citation>
    <scope>NUCLEOTIDE SEQUENCE [LARGE SCALE GENOMIC DNA]</scope>
    <source>
        <strain evidence="2 5">LUP23</strain>
    </source>
</reference>
<organism evidence="3 4">
    <name type="scientific">Brucella lupini</name>
    <dbReference type="NCBI Taxonomy" id="255457"/>
    <lineage>
        <taxon>Bacteria</taxon>
        <taxon>Pseudomonadati</taxon>
        <taxon>Pseudomonadota</taxon>
        <taxon>Alphaproteobacteria</taxon>
        <taxon>Hyphomicrobiales</taxon>
        <taxon>Brucellaceae</taxon>
        <taxon>Brucella/Ochrobactrum group</taxon>
        <taxon>Brucella</taxon>
    </lineage>
</organism>
<evidence type="ECO:0000313" key="4">
    <source>
        <dbReference type="Proteomes" id="UP000216363"/>
    </source>
</evidence>
<dbReference type="EMBL" id="WBWF01000009">
    <property type="protein sequence ID" value="KAB2703234.1"/>
    <property type="molecule type" value="Genomic_DNA"/>
</dbReference>
<reference evidence="3 4" key="1">
    <citation type="submission" date="2017-07" db="EMBL/GenBank/DDBJ databases">
        <title>Draft genome of Ochrobactrum lupini type strain LUP21.</title>
        <authorList>
            <person name="Krzyzanowska D.M."/>
            <person name="Jafra S."/>
        </authorList>
    </citation>
    <scope>NUCLEOTIDE SEQUENCE [LARGE SCALE GENOMIC DNA]</scope>
    <source>
        <strain evidence="3 4">LUP21</strain>
    </source>
</reference>
<dbReference type="InterPro" id="IPR005501">
    <property type="entry name" value="LamB/YcsF/PxpA-like"/>
</dbReference>
<dbReference type="RefSeq" id="WP_094513672.1">
    <property type="nucleotide sequence ID" value="NZ_JBHEEP010000007.1"/>
</dbReference>
<evidence type="ECO:0000313" key="2">
    <source>
        <dbReference type="EMBL" id="KAB2703234.1"/>
    </source>
</evidence>
<dbReference type="Proteomes" id="UP000435957">
    <property type="component" value="Unassembled WGS sequence"/>
</dbReference>
<proteinExistence type="inferred from homology"/>
<dbReference type="CDD" id="cd10787">
    <property type="entry name" value="LamB_YcsF_like"/>
    <property type="match status" value="1"/>
</dbReference>
<dbReference type="PANTHER" id="PTHR30292">
    <property type="entry name" value="UNCHARACTERIZED PROTEIN YBGL-RELATED"/>
    <property type="match status" value="1"/>
</dbReference>
<dbReference type="Proteomes" id="UP000216363">
    <property type="component" value="Unassembled WGS sequence"/>
</dbReference>
<protein>
    <recommendedName>
        <fullName evidence="1">5-oxoprolinase subunit A</fullName>
        <shortName evidence="1">5-OPase subunit A</shortName>
        <ecNumber evidence="1">3.5.2.9</ecNumber>
    </recommendedName>
    <alternativeName>
        <fullName evidence="1">5-oxoprolinase (ATP-hydrolyzing) subunit A</fullName>
    </alternativeName>
</protein>
<dbReference type="EC" id="3.5.2.9" evidence="1"/>
<gene>
    <name evidence="1" type="primary">pxpA</name>
    <name evidence="3" type="ORF">CES86_0176</name>
    <name evidence="2" type="ORF">F9L03_14275</name>
</gene>
<keyword evidence="1" id="KW-0378">Hydrolase</keyword>
<comment type="similarity">
    <text evidence="1">Belongs to the LamB/PxpA family.</text>
</comment>
<evidence type="ECO:0000313" key="3">
    <source>
        <dbReference type="EMBL" id="OYR32520.1"/>
    </source>
</evidence>
<evidence type="ECO:0000256" key="1">
    <source>
        <dbReference type="HAMAP-Rule" id="MF_00691"/>
    </source>
</evidence>
<evidence type="ECO:0000313" key="5">
    <source>
        <dbReference type="Proteomes" id="UP000435957"/>
    </source>
</evidence>